<keyword evidence="4 13" id="KW-0444">Lipid biosynthesis</keyword>
<accession>A0A7N0VAF4</accession>
<dbReference type="OMA" id="GYRPYNK"/>
<feature type="transmembrane region" description="Helical" evidence="14">
    <location>
        <begin position="213"/>
        <end position="234"/>
    </location>
</feature>
<dbReference type="PANTHER" id="PTHR11351:SF31">
    <property type="entry name" value="DESATURASE 1, ISOFORM A-RELATED"/>
    <property type="match status" value="1"/>
</dbReference>
<dbReference type="PRINTS" id="PR00075">
    <property type="entry name" value="FACDDSATRASE"/>
</dbReference>
<keyword evidence="5 13" id="KW-0812">Transmembrane</keyword>
<evidence type="ECO:0000313" key="17">
    <source>
        <dbReference type="Proteomes" id="UP000594263"/>
    </source>
</evidence>
<evidence type="ECO:0000256" key="13">
    <source>
        <dbReference type="RuleBase" id="RU000581"/>
    </source>
</evidence>
<evidence type="ECO:0000256" key="1">
    <source>
        <dbReference type="ARBA" id="ARBA00004141"/>
    </source>
</evidence>
<evidence type="ECO:0000256" key="9">
    <source>
        <dbReference type="ARBA" id="ARBA00023004"/>
    </source>
</evidence>
<comment type="similarity">
    <text evidence="3 13">Belongs to the fatty acid desaturase type 1 family.</text>
</comment>
<dbReference type="GO" id="GO:0016717">
    <property type="term" value="F:oxidoreductase activity, acting on paired donors, with oxidation of a pair of donors resulting in the reduction of molecular oxygen to two molecules of water"/>
    <property type="evidence" value="ECO:0007669"/>
    <property type="project" value="InterPro"/>
</dbReference>
<evidence type="ECO:0000313" key="16">
    <source>
        <dbReference type="EnsemblPlants" id="Kaladp0266s0028.1.v1.1"/>
    </source>
</evidence>
<evidence type="ECO:0000256" key="11">
    <source>
        <dbReference type="ARBA" id="ARBA00023136"/>
    </source>
</evidence>
<name>A0A7N0VAF4_KALFE</name>
<dbReference type="GO" id="GO:0042761">
    <property type="term" value="P:very long-chain fatty acid biosynthetic process"/>
    <property type="evidence" value="ECO:0007669"/>
    <property type="project" value="TreeGrafter"/>
</dbReference>
<evidence type="ECO:0000256" key="6">
    <source>
        <dbReference type="ARBA" id="ARBA00022832"/>
    </source>
</evidence>
<evidence type="ECO:0000256" key="5">
    <source>
        <dbReference type="ARBA" id="ARBA00022692"/>
    </source>
</evidence>
<keyword evidence="11 14" id="KW-0472">Membrane</keyword>
<evidence type="ECO:0000256" key="14">
    <source>
        <dbReference type="SAM" id="Phobius"/>
    </source>
</evidence>
<evidence type="ECO:0000256" key="4">
    <source>
        <dbReference type="ARBA" id="ARBA00022516"/>
    </source>
</evidence>
<sequence>MALKMVQSSFLVSPPHLPHHRQFFVRRLTSPHVDNRMLSLKDVASQRHNSIVSPVKGVSSLDVERPKPRPFWGRRWHPSDVVRLLFYVSLHVLCLLAPFYFTWPAFWVGLSLYIIIGSFGITLSYHKNLAHRSFTLPKWLEYTFAYCGILAGQGSPIDWCACIDPHSPIEGFWFSHLGWMFNGYYLGEKFRGLNNVGDLRKQSFYRFLKKTQYLHYLAPGLFLYAIGGIPFVVWGMGVRIVAFFHATFFVNSVCHLWGQRAWNTGDTSRNNWWVALLTFGEGWHNNHHAFEYSARQGLEWWQVDVTWGVIRLLEVAELATDVKLPTEEQKKKMKLKN</sequence>
<evidence type="ECO:0000256" key="3">
    <source>
        <dbReference type="ARBA" id="ARBA00009295"/>
    </source>
</evidence>
<proteinExistence type="inferred from homology"/>
<evidence type="ECO:0000256" key="7">
    <source>
        <dbReference type="ARBA" id="ARBA00022989"/>
    </source>
</evidence>
<keyword evidence="10" id="KW-0443">Lipid metabolism</keyword>
<dbReference type="InterPro" id="IPR005804">
    <property type="entry name" value="FA_desaturase_dom"/>
</dbReference>
<feature type="transmembrane region" description="Helical" evidence="14">
    <location>
        <begin position="84"/>
        <end position="101"/>
    </location>
</feature>
<evidence type="ECO:0000256" key="12">
    <source>
        <dbReference type="ARBA" id="ARBA00023160"/>
    </source>
</evidence>
<feature type="transmembrane region" description="Helical" evidence="14">
    <location>
        <begin position="107"/>
        <end position="125"/>
    </location>
</feature>
<keyword evidence="7 14" id="KW-1133">Transmembrane helix</keyword>
<protein>
    <recommendedName>
        <fullName evidence="15">Fatty acid desaturase domain-containing protein</fullName>
    </recommendedName>
</protein>
<dbReference type="AlphaFoldDB" id="A0A7N0VAF4"/>
<dbReference type="EnsemblPlants" id="Kaladp0266s0028.1.v1.1">
    <property type="protein sequence ID" value="Kaladp0266s0028.1.v1.1"/>
    <property type="gene ID" value="Kaladp0266s0028.v1.1"/>
</dbReference>
<dbReference type="InterPro" id="IPR015876">
    <property type="entry name" value="Acyl-CoA_DS"/>
</dbReference>
<feature type="domain" description="Fatty acid desaturase" evidence="15">
    <location>
        <begin position="102"/>
        <end position="303"/>
    </location>
</feature>
<feature type="transmembrane region" description="Helical" evidence="14">
    <location>
        <begin position="240"/>
        <end position="258"/>
    </location>
</feature>
<evidence type="ECO:0000256" key="2">
    <source>
        <dbReference type="ARBA" id="ARBA00005189"/>
    </source>
</evidence>
<comment type="pathway">
    <text evidence="2">Lipid metabolism.</text>
</comment>
<comment type="subcellular location">
    <subcellularLocation>
        <location evidence="1">Membrane</location>
        <topology evidence="1">Multi-pass membrane protein</topology>
    </subcellularLocation>
</comment>
<dbReference type="PANTHER" id="PTHR11351">
    <property type="entry name" value="ACYL-COA DESATURASE"/>
    <property type="match status" value="1"/>
</dbReference>
<dbReference type="Gramene" id="Kaladp0266s0028.1.v1.1">
    <property type="protein sequence ID" value="Kaladp0266s0028.1.v1.1"/>
    <property type="gene ID" value="Kaladp0266s0028.v1.1"/>
</dbReference>
<keyword evidence="12 13" id="KW-0275">Fatty acid biosynthesis</keyword>
<dbReference type="CDD" id="cd03505">
    <property type="entry name" value="Delta9-FADS-like"/>
    <property type="match status" value="1"/>
</dbReference>
<keyword evidence="9" id="KW-0408">Iron</keyword>
<keyword evidence="17" id="KW-1185">Reference proteome</keyword>
<evidence type="ECO:0000256" key="10">
    <source>
        <dbReference type="ARBA" id="ARBA00023098"/>
    </source>
</evidence>
<dbReference type="Proteomes" id="UP000594263">
    <property type="component" value="Unplaced"/>
</dbReference>
<dbReference type="Pfam" id="PF00487">
    <property type="entry name" value="FA_desaturase"/>
    <property type="match status" value="1"/>
</dbReference>
<organism evidence="16 17">
    <name type="scientific">Kalanchoe fedtschenkoi</name>
    <name type="common">Lavender scallops</name>
    <name type="synonym">South American air plant</name>
    <dbReference type="NCBI Taxonomy" id="63787"/>
    <lineage>
        <taxon>Eukaryota</taxon>
        <taxon>Viridiplantae</taxon>
        <taxon>Streptophyta</taxon>
        <taxon>Embryophyta</taxon>
        <taxon>Tracheophyta</taxon>
        <taxon>Spermatophyta</taxon>
        <taxon>Magnoliopsida</taxon>
        <taxon>eudicotyledons</taxon>
        <taxon>Gunneridae</taxon>
        <taxon>Pentapetalae</taxon>
        <taxon>Saxifragales</taxon>
        <taxon>Crassulaceae</taxon>
        <taxon>Kalanchoe</taxon>
    </lineage>
</organism>
<evidence type="ECO:0000259" key="15">
    <source>
        <dbReference type="Pfam" id="PF00487"/>
    </source>
</evidence>
<comment type="cofactor">
    <cofactor evidence="13">
        <name>Fe(2+)</name>
        <dbReference type="ChEBI" id="CHEBI:29033"/>
    </cofactor>
</comment>
<evidence type="ECO:0000256" key="8">
    <source>
        <dbReference type="ARBA" id="ARBA00023002"/>
    </source>
</evidence>
<keyword evidence="8 13" id="KW-0560">Oxidoreductase</keyword>
<dbReference type="GO" id="GO:0005789">
    <property type="term" value="C:endoplasmic reticulum membrane"/>
    <property type="evidence" value="ECO:0007669"/>
    <property type="project" value="TreeGrafter"/>
</dbReference>
<reference evidence="16" key="1">
    <citation type="submission" date="2021-01" db="UniProtKB">
        <authorList>
            <consortium name="EnsemblPlants"/>
        </authorList>
    </citation>
    <scope>IDENTIFICATION</scope>
</reference>
<keyword evidence="6" id="KW-0276">Fatty acid metabolism</keyword>
<comment type="domain">
    <text evidence="13">The histidine box domains are involved in binding the catalytic metal ions.</text>
</comment>